<name>A0A9P0A3Z1_BEMTA</name>
<dbReference type="AlphaFoldDB" id="A0A9P0A3Z1"/>
<feature type="compositionally biased region" description="Polar residues" evidence="1">
    <location>
        <begin position="495"/>
        <end position="516"/>
    </location>
</feature>
<evidence type="ECO:0000313" key="3">
    <source>
        <dbReference type="Proteomes" id="UP001152759"/>
    </source>
</evidence>
<evidence type="ECO:0000313" key="2">
    <source>
        <dbReference type="EMBL" id="CAH0385846.1"/>
    </source>
</evidence>
<dbReference type="PANTHER" id="PTHR37162:SF11">
    <property type="match status" value="1"/>
</dbReference>
<sequence>MDVCVRFWPDGEKQLSTRYYNSAFLGSAKATDLLENLKVAAQPIDFNEIIYLSMDGPNVNLKMKQDLIDEKAVLNEALSNLYDLTEIDLNEDKKIPTKNIDLSFRVKAAFRKVDKSKYKDIDILSFKKDVRQCFKRSCLKLLDKCPLKYPIIRALSSLDPLIACKKTLGAKRFEKLLNILNTNNWIGDIKGENALNQFKKIQDTEHLLSRLQGFSLKDCRVDVFWTEICSKAKFHVNDFQSVMQMCLILFNGNASVERSFSINNETLVPNLVNESLIARRIVHDEIISAGGVINVKISKPLITHFRLAYSKFTAANKLKADELKKATEKDLKRKNALAQIEILKKKKRTQMMPAIEKKNVLMKKLHPSVKCFDLLKKRKMARKTYFNPQWLSMPSFEPWLEKKVGFPNEFQCKLCHRGYSLSNMGTTALSSHMKGEKHLALLRCSQHSIKSHFPMLKECGGETSQQAGTLASTSATLPQCSSVNSINSVSTSASLPQRSSVNSESSLSQRLSTNPVDEQSLVTEAPFRGKATLHAYSVSEGVSKAEILWCIQSVMSHKSLRVAASDVSLFPMLFPDSEIATNMRLQKDKISYISVYGLHPYFFDQLVFELNQQEWIVLGFDESFNKISKNCQMDINVRFWCDKKVVTRYYSSAFLGKTTAPDLLKAFNEAISRIDGKKIIQVSIDGPNVNFKFIELFQKYLGEDEEDVILLNLEVLKESSNLARLDVLKTENLLPVKELEIGYETRKALKKVSEKIKDQEILQFRSSIRTCCQKMVLKLQEKSPLKYRTVKAITCFDPAIAATSVGLNRFKNLLGILVDHNIISGSAGDLARNDFSRLCEQSIDDLKSYKRYSKEEDTDLDTFWTQLAHKHLKGKDLENFMKIIKISLILSHGNANLERGFSVNSECLNPNLQEKSLVARRSIYDSVSSIGGIQKLDITKSLQNSVRLARSRYSTALENMKQENKIKAEALKRKKENAIVIEELKRKKTDIMNNALREAKVIDDEVAHISK</sequence>
<proteinExistence type="predicted"/>
<keyword evidence="3" id="KW-1185">Reference proteome</keyword>
<reference evidence="2" key="1">
    <citation type="submission" date="2021-12" db="EMBL/GenBank/DDBJ databases">
        <authorList>
            <person name="King R."/>
        </authorList>
    </citation>
    <scope>NUCLEOTIDE SEQUENCE</scope>
</reference>
<feature type="region of interest" description="Disordered" evidence="1">
    <location>
        <begin position="494"/>
        <end position="516"/>
    </location>
</feature>
<dbReference type="Proteomes" id="UP001152759">
    <property type="component" value="Chromosome 2"/>
</dbReference>
<dbReference type="EMBL" id="OU963863">
    <property type="protein sequence ID" value="CAH0385846.1"/>
    <property type="molecule type" value="Genomic_DNA"/>
</dbReference>
<protein>
    <submittedName>
        <fullName evidence="2">Uncharacterized protein</fullName>
    </submittedName>
</protein>
<evidence type="ECO:0000256" key="1">
    <source>
        <dbReference type="SAM" id="MobiDB-lite"/>
    </source>
</evidence>
<gene>
    <name evidence="2" type="ORF">BEMITA_LOCUS5029</name>
</gene>
<organism evidence="2 3">
    <name type="scientific">Bemisia tabaci</name>
    <name type="common">Sweetpotato whitefly</name>
    <name type="synonym">Aleurodes tabaci</name>
    <dbReference type="NCBI Taxonomy" id="7038"/>
    <lineage>
        <taxon>Eukaryota</taxon>
        <taxon>Metazoa</taxon>
        <taxon>Ecdysozoa</taxon>
        <taxon>Arthropoda</taxon>
        <taxon>Hexapoda</taxon>
        <taxon>Insecta</taxon>
        <taxon>Pterygota</taxon>
        <taxon>Neoptera</taxon>
        <taxon>Paraneoptera</taxon>
        <taxon>Hemiptera</taxon>
        <taxon>Sternorrhyncha</taxon>
        <taxon>Aleyrodoidea</taxon>
        <taxon>Aleyrodidae</taxon>
        <taxon>Aleyrodinae</taxon>
        <taxon>Bemisia</taxon>
    </lineage>
</organism>
<accession>A0A9P0A3Z1</accession>
<dbReference type="PANTHER" id="PTHR37162">
    <property type="entry name" value="HAT FAMILY DIMERISATION DOMAINCONTAINING PROTEIN-RELATED"/>
    <property type="match status" value="1"/>
</dbReference>